<dbReference type="PANTHER" id="PTHR44899">
    <property type="entry name" value="CAMK FAMILY PROTEIN KINASE"/>
    <property type="match status" value="1"/>
</dbReference>
<dbReference type="InterPro" id="IPR051131">
    <property type="entry name" value="NEK_Ser/Thr_kinase_NIMA"/>
</dbReference>
<dbReference type="Gene3D" id="1.10.510.10">
    <property type="entry name" value="Transferase(Phosphotransferase) domain 1"/>
    <property type="match status" value="1"/>
</dbReference>
<comment type="catalytic activity">
    <reaction evidence="7">
        <text>L-threonyl-[protein] + ATP = O-phospho-L-threonyl-[protein] + ADP + H(+)</text>
        <dbReference type="Rhea" id="RHEA:46608"/>
        <dbReference type="Rhea" id="RHEA-COMP:11060"/>
        <dbReference type="Rhea" id="RHEA-COMP:11605"/>
        <dbReference type="ChEBI" id="CHEBI:15378"/>
        <dbReference type="ChEBI" id="CHEBI:30013"/>
        <dbReference type="ChEBI" id="CHEBI:30616"/>
        <dbReference type="ChEBI" id="CHEBI:61977"/>
        <dbReference type="ChEBI" id="CHEBI:456216"/>
        <dbReference type="EC" id="2.7.11.1"/>
    </reaction>
</comment>
<keyword evidence="2" id="KW-0723">Serine/threonine-protein kinase</keyword>
<comment type="catalytic activity">
    <reaction evidence="8">
        <text>L-seryl-[protein] + ATP = O-phospho-L-seryl-[protein] + ADP + H(+)</text>
        <dbReference type="Rhea" id="RHEA:17989"/>
        <dbReference type="Rhea" id="RHEA-COMP:9863"/>
        <dbReference type="Rhea" id="RHEA-COMP:11604"/>
        <dbReference type="ChEBI" id="CHEBI:15378"/>
        <dbReference type="ChEBI" id="CHEBI:29999"/>
        <dbReference type="ChEBI" id="CHEBI:30616"/>
        <dbReference type="ChEBI" id="CHEBI:83421"/>
        <dbReference type="ChEBI" id="CHEBI:456216"/>
        <dbReference type="EC" id="2.7.11.1"/>
    </reaction>
</comment>
<feature type="compositionally biased region" description="Low complexity" evidence="9">
    <location>
        <begin position="563"/>
        <end position="573"/>
    </location>
</feature>
<dbReference type="PROSITE" id="PS50011">
    <property type="entry name" value="PROTEIN_KINASE_DOM"/>
    <property type="match status" value="1"/>
</dbReference>
<evidence type="ECO:0000313" key="11">
    <source>
        <dbReference type="EMBL" id="CAE8631872.1"/>
    </source>
</evidence>
<evidence type="ECO:0000256" key="7">
    <source>
        <dbReference type="ARBA" id="ARBA00047899"/>
    </source>
</evidence>
<dbReference type="EC" id="2.7.11.1" evidence="1"/>
<proteinExistence type="predicted"/>
<gene>
    <name evidence="11" type="ORF">PGLA1383_LOCUS47873</name>
</gene>
<evidence type="ECO:0000256" key="2">
    <source>
        <dbReference type="ARBA" id="ARBA00022527"/>
    </source>
</evidence>
<sequence length="605" mass="64946">MEKYERLRLLGVGPATAPACNCKQTARVGAAEHSVFAATTASPSRAKDDDRHAGMDWGRQCLPNSTSTTTLAPSASVESWGESNYMHSDHIDQFGFGHFEFFGETPGSSSTGAPVAKAEPSAAASLAPEGIAALAEAAAASLSLEGIDALAEAMAVVKDNLSPAHLAEFTKDKIEALARKFPARLLPMQDNQRSQAPDHPFPTWHDQGISIAAAAAPGVLTDGATTGEQCVVKQIETSLSGAEREGCLREAALLKYLQHPAIVGYREVFITRSGYICLVMEFADGGDLAGYLQLQRQGGRTALPEMQVLAWLAQLISALRYLHHRNVVHRDIKAKNTFLRSSEAEVSVGRLQLGDFGISTVLDSTGSVSSAIGTPCYASPERMRREAYGASADIWSLGVLAYELCCLRRPFEGEAFRELADRILEGSYRPVDASFSQDLRTAVSRMMTPEAEGRPLAAEIEDWPLFDDFRLRVSWPTSPRAAASEGFHQAGLEADSLTFLGPRARSRPGSASQSPSFPEPDVEEQMLDDENAYAERALSPSVDVHTGKSAWGGRFGDAESRHASPGHPSRHSSPGGGRPRDSIGHALLHGARRLLGLEAGSAVRR</sequence>
<evidence type="ECO:0000256" key="6">
    <source>
        <dbReference type="ARBA" id="ARBA00022840"/>
    </source>
</evidence>
<keyword evidence="12" id="KW-1185">Reference proteome</keyword>
<name>A0A813H2K9_POLGL</name>
<feature type="region of interest" description="Disordered" evidence="9">
    <location>
        <begin position="536"/>
        <end position="585"/>
    </location>
</feature>
<dbReference type="InterPro" id="IPR008271">
    <property type="entry name" value="Ser/Thr_kinase_AS"/>
</dbReference>
<dbReference type="PANTHER" id="PTHR44899:SF3">
    <property type="entry name" value="SERINE_THREONINE-PROTEIN KINASE NEK1"/>
    <property type="match status" value="1"/>
</dbReference>
<dbReference type="EMBL" id="CAJNNV010030231">
    <property type="protein sequence ID" value="CAE8631872.1"/>
    <property type="molecule type" value="Genomic_DNA"/>
</dbReference>
<evidence type="ECO:0000256" key="1">
    <source>
        <dbReference type="ARBA" id="ARBA00012513"/>
    </source>
</evidence>
<organism evidence="11 12">
    <name type="scientific">Polarella glacialis</name>
    <name type="common">Dinoflagellate</name>
    <dbReference type="NCBI Taxonomy" id="89957"/>
    <lineage>
        <taxon>Eukaryota</taxon>
        <taxon>Sar</taxon>
        <taxon>Alveolata</taxon>
        <taxon>Dinophyceae</taxon>
        <taxon>Suessiales</taxon>
        <taxon>Suessiaceae</taxon>
        <taxon>Polarella</taxon>
    </lineage>
</organism>
<dbReference type="GO" id="GO:0004674">
    <property type="term" value="F:protein serine/threonine kinase activity"/>
    <property type="evidence" value="ECO:0007669"/>
    <property type="project" value="UniProtKB-KW"/>
</dbReference>
<evidence type="ECO:0000313" key="12">
    <source>
        <dbReference type="Proteomes" id="UP000654075"/>
    </source>
</evidence>
<dbReference type="PROSITE" id="PS00108">
    <property type="entry name" value="PROTEIN_KINASE_ST"/>
    <property type="match status" value="1"/>
</dbReference>
<dbReference type="AlphaFoldDB" id="A0A813H2K9"/>
<dbReference type="SUPFAM" id="SSF56112">
    <property type="entry name" value="Protein kinase-like (PK-like)"/>
    <property type="match status" value="1"/>
</dbReference>
<keyword evidence="3" id="KW-0808">Transferase</keyword>
<keyword evidence="5" id="KW-0418">Kinase</keyword>
<keyword evidence="6" id="KW-0067">ATP-binding</keyword>
<dbReference type="Pfam" id="PF00069">
    <property type="entry name" value="Pkinase"/>
    <property type="match status" value="1"/>
</dbReference>
<feature type="region of interest" description="Disordered" evidence="9">
    <location>
        <begin position="500"/>
        <end position="523"/>
    </location>
</feature>
<dbReference type="Proteomes" id="UP000654075">
    <property type="component" value="Unassembled WGS sequence"/>
</dbReference>
<evidence type="ECO:0000256" key="5">
    <source>
        <dbReference type="ARBA" id="ARBA00022777"/>
    </source>
</evidence>
<dbReference type="GO" id="GO:0005524">
    <property type="term" value="F:ATP binding"/>
    <property type="evidence" value="ECO:0007669"/>
    <property type="project" value="UniProtKB-KW"/>
</dbReference>
<accession>A0A813H2K9</accession>
<evidence type="ECO:0000256" key="4">
    <source>
        <dbReference type="ARBA" id="ARBA00022741"/>
    </source>
</evidence>
<evidence type="ECO:0000256" key="3">
    <source>
        <dbReference type="ARBA" id="ARBA00022679"/>
    </source>
</evidence>
<dbReference type="SMART" id="SM00220">
    <property type="entry name" value="S_TKc"/>
    <property type="match status" value="1"/>
</dbReference>
<keyword evidence="4" id="KW-0547">Nucleotide-binding</keyword>
<feature type="domain" description="Protein kinase" evidence="10">
    <location>
        <begin position="206"/>
        <end position="466"/>
    </location>
</feature>
<evidence type="ECO:0000256" key="8">
    <source>
        <dbReference type="ARBA" id="ARBA00048679"/>
    </source>
</evidence>
<protein>
    <recommendedName>
        <fullName evidence="1">non-specific serine/threonine protein kinase</fullName>
        <ecNumber evidence="1">2.7.11.1</ecNumber>
    </recommendedName>
</protein>
<evidence type="ECO:0000256" key="9">
    <source>
        <dbReference type="SAM" id="MobiDB-lite"/>
    </source>
</evidence>
<dbReference type="OrthoDB" id="248923at2759"/>
<dbReference type="InterPro" id="IPR011009">
    <property type="entry name" value="Kinase-like_dom_sf"/>
</dbReference>
<reference evidence="11" key="1">
    <citation type="submission" date="2021-02" db="EMBL/GenBank/DDBJ databases">
        <authorList>
            <person name="Dougan E. K."/>
            <person name="Rhodes N."/>
            <person name="Thang M."/>
            <person name="Chan C."/>
        </authorList>
    </citation>
    <scope>NUCLEOTIDE SEQUENCE</scope>
</reference>
<dbReference type="InterPro" id="IPR000719">
    <property type="entry name" value="Prot_kinase_dom"/>
</dbReference>
<evidence type="ECO:0000259" key="10">
    <source>
        <dbReference type="PROSITE" id="PS50011"/>
    </source>
</evidence>
<comment type="caution">
    <text evidence="11">The sequence shown here is derived from an EMBL/GenBank/DDBJ whole genome shotgun (WGS) entry which is preliminary data.</text>
</comment>